<accession>A0ABW4WAJ6</accession>
<dbReference type="EMBL" id="JBHUGY010000013">
    <property type="protein sequence ID" value="MFD2052785.1"/>
    <property type="molecule type" value="Genomic_DNA"/>
</dbReference>
<evidence type="ECO:0000313" key="1">
    <source>
        <dbReference type="EMBL" id="MFD2052785.1"/>
    </source>
</evidence>
<keyword evidence="2" id="KW-1185">Reference proteome</keyword>
<reference evidence="2" key="1">
    <citation type="journal article" date="2019" name="Int. J. Syst. Evol. Microbiol.">
        <title>The Global Catalogue of Microorganisms (GCM) 10K type strain sequencing project: providing services to taxonomists for standard genome sequencing and annotation.</title>
        <authorList>
            <consortium name="The Broad Institute Genomics Platform"/>
            <consortium name="The Broad Institute Genome Sequencing Center for Infectious Disease"/>
            <person name="Wu L."/>
            <person name="Ma J."/>
        </authorList>
    </citation>
    <scope>NUCLEOTIDE SEQUENCE [LARGE SCALE GENOMIC DNA]</scope>
    <source>
        <strain evidence="2">CGMCC 1.16226</strain>
    </source>
</reference>
<protein>
    <submittedName>
        <fullName evidence="1">Uncharacterized protein</fullName>
    </submittedName>
</protein>
<sequence length="49" mass="5544">MDDISELGTFPITLVIGVEPVPEPSAYLVERRSHERVMNYGVVPLKLLY</sequence>
<comment type="caution">
    <text evidence="1">The sequence shown here is derived from an EMBL/GenBank/DDBJ whole genome shotgun (WGS) entry which is preliminary data.</text>
</comment>
<dbReference type="RefSeq" id="WP_379017640.1">
    <property type="nucleotide sequence ID" value="NZ_JBHUGY010000013.1"/>
</dbReference>
<name>A0ABW4WAJ6_9HYPH</name>
<organism evidence="1 2">
    <name type="scientific">Mesorhizobium calcicola</name>
    <dbReference type="NCBI Taxonomy" id="1300310"/>
    <lineage>
        <taxon>Bacteria</taxon>
        <taxon>Pseudomonadati</taxon>
        <taxon>Pseudomonadota</taxon>
        <taxon>Alphaproteobacteria</taxon>
        <taxon>Hyphomicrobiales</taxon>
        <taxon>Phyllobacteriaceae</taxon>
        <taxon>Mesorhizobium</taxon>
    </lineage>
</organism>
<gene>
    <name evidence="1" type="ORF">ACFSQT_06580</name>
</gene>
<dbReference type="Proteomes" id="UP001597349">
    <property type="component" value="Unassembled WGS sequence"/>
</dbReference>
<proteinExistence type="predicted"/>
<evidence type="ECO:0000313" key="2">
    <source>
        <dbReference type="Proteomes" id="UP001597349"/>
    </source>
</evidence>